<comment type="caution">
    <text evidence="5">The sequence shown here is derived from an EMBL/GenBank/DDBJ whole genome shotgun (WGS) entry which is preliminary data.</text>
</comment>
<evidence type="ECO:0000313" key="5">
    <source>
        <dbReference type="EMBL" id="PIS42829.1"/>
    </source>
</evidence>
<dbReference type="GO" id="GO:0051301">
    <property type="term" value="P:cell division"/>
    <property type="evidence" value="ECO:0007669"/>
    <property type="project" value="UniProtKB-KW"/>
</dbReference>
<dbReference type="EMBL" id="PEXU01000018">
    <property type="protein sequence ID" value="PIS42829.1"/>
    <property type="molecule type" value="Genomic_DNA"/>
</dbReference>
<dbReference type="Gene3D" id="1.10.10.10">
    <property type="entry name" value="Winged helix-like DNA-binding domain superfamily/Winged helix DNA-binding domain"/>
    <property type="match status" value="2"/>
</dbReference>
<evidence type="ECO:0000256" key="1">
    <source>
        <dbReference type="ARBA" id="ARBA00022490"/>
    </source>
</evidence>
<dbReference type="NCBIfam" id="TIGR00281">
    <property type="entry name" value="SMC-Scp complex subunit ScpB"/>
    <property type="match status" value="1"/>
</dbReference>
<organism evidence="5 6">
    <name type="scientific">Candidatus Kerfeldbacteria bacterium CG08_land_8_20_14_0_20_40_16</name>
    <dbReference type="NCBI Taxonomy" id="2014244"/>
    <lineage>
        <taxon>Bacteria</taxon>
        <taxon>Candidatus Kerfeldiibacteriota</taxon>
    </lineage>
</organism>
<keyword evidence="1" id="KW-0963">Cytoplasm</keyword>
<dbReference type="PIRSF" id="PIRSF019345">
    <property type="entry name" value="ScpB"/>
    <property type="match status" value="1"/>
</dbReference>
<dbReference type="InterPro" id="IPR036390">
    <property type="entry name" value="WH_DNA-bd_sf"/>
</dbReference>
<dbReference type="Proteomes" id="UP000231542">
    <property type="component" value="Unassembled WGS sequence"/>
</dbReference>
<proteinExistence type="predicted"/>
<dbReference type="PANTHER" id="PTHR34298">
    <property type="entry name" value="SEGREGATION AND CONDENSATION PROTEIN B"/>
    <property type="match status" value="1"/>
</dbReference>
<evidence type="ECO:0000256" key="4">
    <source>
        <dbReference type="ARBA" id="ARBA00023306"/>
    </source>
</evidence>
<evidence type="ECO:0000256" key="2">
    <source>
        <dbReference type="ARBA" id="ARBA00022618"/>
    </source>
</evidence>
<dbReference type="InterPro" id="IPR036388">
    <property type="entry name" value="WH-like_DNA-bd_sf"/>
</dbReference>
<protein>
    <submittedName>
        <fullName evidence="5">SMC-Scp complex subunit ScpB</fullName>
    </submittedName>
</protein>
<evidence type="ECO:0000313" key="6">
    <source>
        <dbReference type="Proteomes" id="UP000231542"/>
    </source>
</evidence>
<dbReference type="GO" id="GO:0051304">
    <property type="term" value="P:chromosome separation"/>
    <property type="evidence" value="ECO:0007669"/>
    <property type="project" value="InterPro"/>
</dbReference>
<accession>A0A2H0YX14</accession>
<dbReference type="SUPFAM" id="SSF46785">
    <property type="entry name" value="Winged helix' DNA-binding domain"/>
    <property type="match status" value="2"/>
</dbReference>
<evidence type="ECO:0000256" key="3">
    <source>
        <dbReference type="ARBA" id="ARBA00022829"/>
    </source>
</evidence>
<keyword evidence="3" id="KW-0159">Chromosome partition</keyword>
<dbReference type="InterPro" id="IPR005234">
    <property type="entry name" value="ScpB_csome_segregation"/>
</dbReference>
<dbReference type="Pfam" id="PF04079">
    <property type="entry name" value="SMC_ScpB"/>
    <property type="match status" value="1"/>
</dbReference>
<sequence length="187" mass="21542">MSLSSEIESILFIASRPLTLNKIAEIVNQDKKEVAEALKELTEWYDQRGKGIKLMRHGNKYELISSPQNAKVVRKFLKDELTGELTRPSLEALSIIAYRGPVTKGELETIRGVNCSLIIRNLLIRGLIELEENKQDSLTYYRITFDFMRYLGINDVKELPDFEKLSKDHNLDELLREDKLKSETAKV</sequence>
<keyword evidence="2" id="KW-0132">Cell division</keyword>
<keyword evidence="4" id="KW-0131">Cell cycle</keyword>
<name>A0A2H0YX14_9BACT</name>
<dbReference type="AlphaFoldDB" id="A0A2H0YX14"/>
<dbReference type="PANTHER" id="PTHR34298:SF2">
    <property type="entry name" value="SEGREGATION AND CONDENSATION PROTEIN B"/>
    <property type="match status" value="1"/>
</dbReference>
<gene>
    <name evidence="5" type="primary">scpB</name>
    <name evidence="5" type="ORF">COT24_01475</name>
</gene>
<reference evidence="5 6" key="1">
    <citation type="submission" date="2017-09" db="EMBL/GenBank/DDBJ databases">
        <title>Depth-based differentiation of microbial function through sediment-hosted aquifers and enrichment of novel symbionts in the deep terrestrial subsurface.</title>
        <authorList>
            <person name="Probst A.J."/>
            <person name="Ladd B."/>
            <person name="Jarett J.K."/>
            <person name="Geller-Mcgrath D.E."/>
            <person name="Sieber C.M."/>
            <person name="Emerson J.B."/>
            <person name="Anantharaman K."/>
            <person name="Thomas B.C."/>
            <person name="Malmstrom R."/>
            <person name="Stieglmeier M."/>
            <person name="Klingl A."/>
            <person name="Woyke T."/>
            <person name="Ryan C.M."/>
            <person name="Banfield J.F."/>
        </authorList>
    </citation>
    <scope>NUCLEOTIDE SEQUENCE [LARGE SCALE GENOMIC DNA]</scope>
    <source>
        <strain evidence="5">CG08_land_8_20_14_0_20_40_16</strain>
    </source>
</reference>